<comment type="caution">
    <text evidence="8">The sequence shown here is derived from an EMBL/GenBank/DDBJ whole genome shotgun (WGS) entry which is preliminary data.</text>
</comment>
<feature type="transmembrane region" description="Helical" evidence="6">
    <location>
        <begin position="63"/>
        <end position="90"/>
    </location>
</feature>
<proteinExistence type="predicted"/>
<feature type="transmembrane region" description="Helical" evidence="6">
    <location>
        <begin position="391"/>
        <end position="409"/>
    </location>
</feature>
<gene>
    <name evidence="8" type="ORF">FB473_002808</name>
</gene>
<keyword evidence="3 6" id="KW-0812">Transmembrane</keyword>
<name>A0ABX0SMX4_9ACTN</name>
<feature type="transmembrane region" description="Helical" evidence="6">
    <location>
        <begin position="102"/>
        <end position="125"/>
    </location>
</feature>
<feature type="transmembrane region" description="Helical" evidence="6">
    <location>
        <begin position="309"/>
        <end position="330"/>
    </location>
</feature>
<evidence type="ECO:0000256" key="5">
    <source>
        <dbReference type="ARBA" id="ARBA00023136"/>
    </source>
</evidence>
<evidence type="ECO:0000313" key="8">
    <source>
        <dbReference type="EMBL" id="NIH58116.1"/>
    </source>
</evidence>
<comment type="subcellular location">
    <subcellularLocation>
        <location evidence="1">Cell membrane</location>
        <topology evidence="1">Multi-pass membrane protein</topology>
    </subcellularLocation>
</comment>
<feature type="transmembrane region" description="Helical" evidence="6">
    <location>
        <begin position="21"/>
        <end position="43"/>
    </location>
</feature>
<dbReference type="InterPro" id="IPR024320">
    <property type="entry name" value="LPG_synthase_C"/>
</dbReference>
<keyword evidence="4 6" id="KW-1133">Transmembrane helix</keyword>
<keyword evidence="2" id="KW-1003">Cell membrane</keyword>
<feature type="transmembrane region" description="Helical" evidence="6">
    <location>
        <begin position="350"/>
        <end position="370"/>
    </location>
</feature>
<evidence type="ECO:0000256" key="4">
    <source>
        <dbReference type="ARBA" id="ARBA00022989"/>
    </source>
</evidence>
<protein>
    <submittedName>
        <fullName evidence="8">Lysylphosphatidylglycerol synthetase-like protein (DUF2156 family)</fullName>
    </submittedName>
</protein>
<keyword evidence="9" id="KW-1185">Reference proteome</keyword>
<dbReference type="Gene3D" id="1.20.1540.10">
    <property type="entry name" value="Rhomboid-like"/>
    <property type="match status" value="1"/>
</dbReference>
<dbReference type="SUPFAM" id="SSF144091">
    <property type="entry name" value="Rhomboid-like"/>
    <property type="match status" value="1"/>
</dbReference>
<keyword evidence="5 6" id="KW-0472">Membrane</keyword>
<feature type="transmembrane region" description="Helical" evidence="6">
    <location>
        <begin position="284"/>
        <end position="302"/>
    </location>
</feature>
<evidence type="ECO:0000256" key="1">
    <source>
        <dbReference type="ARBA" id="ARBA00004651"/>
    </source>
</evidence>
<feature type="domain" description="Phosphatidylglycerol lysyltransferase C-terminal" evidence="7">
    <location>
        <begin position="491"/>
        <end position="798"/>
    </location>
</feature>
<feature type="transmembrane region" description="Helical" evidence="6">
    <location>
        <begin position="166"/>
        <end position="181"/>
    </location>
</feature>
<accession>A0ABX0SMX4</accession>
<evidence type="ECO:0000256" key="2">
    <source>
        <dbReference type="ARBA" id="ARBA00022475"/>
    </source>
</evidence>
<feature type="transmembrane region" description="Helical" evidence="6">
    <location>
        <begin position="216"/>
        <end position="236"/>
    </location>
</feature>
<dbReference type="EMBL" id="JAAMOZ010000002">
    <property type="protein sequence ID" value="NIH58116.1"/>
    <property type="molecule type" value="Genomic_DNA"/>
</dbReference>
<dbReference type="Pfam" id="PF09924">
    <property type="entry name" value="LPG_synthase_C"/>
    <property type="match status" value="1"/>
</dbReference>
<sequence>MTPPSRTSLPWRRLWTEPRRAPASYVILAVVIVVAVFARMPATADTMHQWFALTWGQLAKGRIWTPLTALLLPGRVDGLVLPAFALTLVLPQVERAVGTRRVLVGYFALGAVSAALGAGFMGLLAAVHEPWASVSAGLLTGDPTIGVVAALAYAAGAMSPVWRRRTLVATAFASLVLFLYSGQPGDLYRLVAFCLGAAIIRARVPRAVTAHEVRVTASALVLALAVGPLVAVVSRIRLGLLSPSVLLVDDTTSQSDVPMCSVFKIGEQCWDSLILGQSSSQGPWVWVQLLALVPLALAAWGLMRGRRAAVWVAVVLIARTVVSVAASFAMLPAHRLDAIAAASPVEQVELIVQVAAVLLVHMAAAAWLIVQRRRFQITLSRDEDRAALRSVAVVLIAAGVAMAGFVFALRSSFAGPPSILKTVLAGLELILPPAARTTLGGKVHPQTLITKLTTESIEAVMWLALILLVWRILTVRPLHRREPGDGEVRARLRLGGGSTLAFMATWPGNRHWQDSLTGAIVAYRDVAGVALTLSEPFGAPQAELLPVVRRFNLFADSQGLIPVWYAVTASAFGPVARELEWQSVEVARESIVDVRQWQTRGRKWQDVRSALSRAEREDVTAEWTTWADLTAGAYAQIVDLSQDWVSGHPLPEMGFTLGGLDELRDPEVRLMVAYGPKRHVQGVLSWLPSWRDGRVIGWTLDVMRKRHDAMPGIMEFLIARSAMRMKDDGMEFMSLSGAPLAHDDRGQTVDDASPTDRAGDLYDLLDYLGNTLEPVYGFSSLHHFKQKFQPEVRPWLMVFSSTMNLPAIGLAVVRSYLPHLSVAQALRAIRELGDRSASTHNQEGN</sequence>
<dbReference type="RefSeq" id="WP_167169843.1">
    <property type="nucleotide sequence ID" value="NZ_BAAAOO010000006.1"/>
</dbReference>
<evidence type="ECO:0000256" key="3">
    <source>
        <dbReference type="ARBA" id="ARBA00022692"/>
    </source>
</evidence>
<dbReference type="PANTHER" id="PTHR34697">
    <property type="entry name" value="PHOSPHATIDYLGLYCEROL LYSYLTRANSFERASE"/>
    <property type="match status" value="1"/>
</dbReference>
<evidence type="ECO:0000259" key="7">
    <source>
        <dbReference type="Pfam" id="PF09924"/>
    </source>
</evidence>
<dbReference type="InterPro" id="IPR035952">
    <property type="entry name" value="Rhomboid-like_sf"/>
</dbReference>
<dbReference type="Proteomes" id="UP000749311">
    <property type="component" value="Unassembled WGS sequence"/>
</dbReference>
<dbReference type="InterPro" id="IPR051211">
    <property type="entry name" value="PG_lysyltransferase"/>
</dbReference>
<organism evidence="8 9">
    <name type="scientific">Brooklawnia cerclae</name>
    <dbReference type="NCBI Taxonomy" id="349934"/>
    <lineage>
        <taxon>Bacteria</taxon>
        <taxon>Bacillati</taxon>
        <taxon>Actinomycetota</taxon>
        <taxon>Actinomycetes</taxon>
        <taxon>Propionibacteriales</taxon>
        <taxon>Propionibacteriaceae</taxon>
        <taxon>Brooklawnia</taxon>
    </lineage>
</organism>
<evidence type="ECO:0000313" key="9">
    <source>
        <dbReference type="Proteomes" id="UP000749311"/>
    </source>
</evidence>
<dbReference type="PANTHER" id="PTHR34697:SF2">
    <property type="entry name" value="PHOSPHATIDYLGLYCEROL LYSYLTRANSFERASE"/>
    <property type="match status" value="1"/>
</dbReference>
<feature type="transmembrane region" description="Helical" evidence="6">
    <location>
        <begin position="187"/>
        <end position="204"/>
    </location>
</feature>
<evidence type="ECO:0000256" key="6">
    <source>
        <dbReference type="SAM" id="Phobius"/>
    </source>
</evidence>
<feature type="transmembrane region" description="Helical" evidence="6">
    <location>
        <begin position="131"/>
        <end position="154"/>
    </location>
</feature>
<reference evidence="8 9" key="1">
    <citation type="submission" date="2020-02" db="EMBL/GenBank/DDBJ databases">
        <title>Sequencing the genomes of 1000 actinobacteria strains.</title>
        <authorList>
            <person name="Klenk H.-P."/>
        </authorList>
    </citation>
    <scope>NUCLEOTIDE SEQUENCE [LARGE SCALE GENOMIC DNA]</scope>
    <source>
        <strain evidence="8 9">DSM 19609</strain>
    </source>
</reference>